<proteinExistence type="predicted"/>
<evidence type="ECO:0000313" key="2">
    <source>
        <dbReference type="EMBL" id="MBT1697156.1"/>
    </source>
</evidence>
<accession>A0AAP2DIU5</accession>
<gene>
    <name evidence="2" type="ORF">KK083_09740</name>
</gene>
<dbReference type="Gene3D" id="1.10.260.40">
    <property type="entry name" value="lambda repressor-like DNA-binding domains"/>
    <property type="match status" value="1"/>
</dbReference>
<sequence>MAINKETDSLILFGQRLRAIREAANLSQEQIHYVTGISQSHIARIEAGVLNTGINHVSRLAELFGLEDYELFQYKSPIPDSELLKKNIAKFLKSRDIDPAVFLKKSLVHLIETKLLPSKFFSSPRLAKEIAEYFKEKVNAEFTTSHISQAMEGFVKKGLVEKLETEKKSKFQYRKAQLT</sequence>
<dbReference type="SMART" id="SM00530">
    <property type="entry name" value="HTH_XRE"/>
    <property type="match status" value="1"/>
</dbReference>
<reference evidence="2 3" key="1">
    <citation type="submission" date="2021-05" db="EMBL/GenBank/DDBJ databases">
        <title>A Polyphasic approach of four new species of the genus Ohtaekwangia: Ohtaekwangia histidinii sp. nov., Ohtaekwangia cretensis sp. nov., Ohtaekwangia indiensis sp. nov., Ohtaekwangia reichenbachii sp. nov. from diverse environment.</title>
        <authorList>
            <person name="Octaviana S."/>
        </authorList>
    </citation>
    <scope>NUCLEOTIDE SEQUENCE [LARGE SCALE GENOMIC DNA]</scope>
    <source>
        <strain evidence="2 3">PWU4</strain>
    </source>
</reference>
<dbReference type="AlphaFoldDB" id="A0AAP2DIU5"/>
<dbReference type="Proteomes" id="UP001319200">
    <property type="component" value="Unassembled WGS sequence"/>
</dbReference>
<dbReference type="RefSeq" id="WP_254162930.1">
    <property type="nucleotide sequence ID" value="NZ_JAHESF010000007.1"/>
</dbReference>
<dbReference type="EMBL" id="JAHESF010000007">
    <property type="protein sequence ID" value="MBT1697156.1"/>
    <property type="molecule type" value="Genomic_DNA"/>
</dbReference>
<feature type="domain" description="HTH cro/C1-type" evidence="1">
    <location>
        <begin position="17"/>
        <end position="72"/>
    </location>
</feature>
<protein>
    <submittedName>
        <fullName evidence="2">Helix-turn-helix transcriptional regulator</fullName>
    </submittedName>
</protein>
<dbReference type="SUPFAM" id="SSF47413">
    <property type="entry name" value="lambda repressor-like DNA-binding domains"/>
    <property type="match status" value="1"/>
</dbReference>
<keyword evidence="3" id="KW-1185">Reference proteome</keyword>
<dbReference type="CDD" id="cd00093">
    <property type="entry name" value="HTH_XRE"/>
    <property type="match status" value="1"/>
</dbReference>
<name>A0AAP2DIU5_9BACT</name>
<comment type="caution">
    <text evidence="2">The sequence shown here is derived from an EMBL/GenBank/DDBJ whole genome shotgun (WGS) entry which is preliminary data.</text>
</comment>
<dbReference type="InterPro" id="IPR001387">
    <property type="entry name" value="Cro/C1-type_HTH"/>
</dbReference>
<dbReference type="InterPro" id="IPR010982">
    <property type="entry name" value="Lambda_DNA-bd_dom_sf"/>
</dbReference>
<dbReference type="PROSITE" id="PS50943">
    <property type="entry name" value="HTH_CROC1"/>
    <property type="match status" value="1"/>
</dbReference>
<dbReference type="GO" id="GO:0003677">
    <property type="term" value="F:DNA binding"/>
    <property type="evidence" value="ECO:0007669"/>
    <property type="project" value="InterPro"/>
</dbReference>
<evidence type="ECO:0000313" key="3">
    <source>
        <dbReference type="Proteomes" id="UP001319200"/>
    </source>
</evidence>
<evidence type="ECO:0000259" key="1">
    <source>
        <dbReference type="PROSITE" id="PS50943"/>
    </source>
</evidence>
<dbReference type="Pfam" id="PF13560">
    <property type="entry name" value="HTH_31"/>
    <property type="match status" value="1"/>
</dbReference>
<organism evidence="2 3">
    <name type="scientific">Chryseosolibacter histidini</name>
    <dbReference type="NCBI Taxonomy" id="2782349"/>
    <lineage>
        <taxon>Bacteria</taxon>
        <taxon>Pseudomonadati</taxon>
        <taxon>Bacteroidota</taxon>
        <taxon>Cytophagia</taxon>
        <taxon>Cytophagales</taxon>
        <taxon>Chryseotaleaceae</taxon>
        <taxon>Chryseosolibacter</taxon>
    </lineage>
</organism>